<accession>A0A1I1MR55</accession>
<dbReference type="RefSeq" id="WP_093361589.1">
    <property type="nucleotide sequence ID" value="NZ_FOLG01000010.1"/>
</dbReference>
<protein>
    <recommendedName>
        <fullName evidence="4">DUF3313 domain-containing protein</fullName>
    </recommendedName>
</protein>
<organism evidence="2 3">
    <name type="scientific">Tropicimonas isoalkanivorans</name>
    <dbReference type="NCBI Taxonomy" id="441112"/>
    <lineage>
        <taxon>Bacteria</taxon>
        <taxon>Pseudomonadati</taxon>
        <taxon>Pseudomonadota</taxon>
        <taxon>Alphaproteobacteria</taxon>
        <taxon>Rhodobacterales</taxon>
        <taxon>Roseobacteraceae</taxon>
        <taxon>Tropicimonas</taxon>
    </lineage>
</organism>
<gene>
    <name evidence="2" type="ORF">SAMN04488094_1101</name>
</gene>
<evidence type="ECO:0000313" key="2">
    <source>
        <dbReference type="EMBL" id="SFC84060.1"/>
    </source>
</evidence>
<reference evidence="2 3" key="1">
    <citation type="submission" date="2016-10" db="EMBL/GenBank/DDBJ databases">
        <authorList>
            <person name="de Groot N.N."/>
        </authorList>
    </citation>
    <scope>NUCLEOTIDE SEQUENCE [LARGE SCALE GENOMIC DNA]</scope>
    <source>
        <strain evidence="2 3">DSM 19548</strain>
    </source>
</reference>
<dbReference type="STRING" id="441112.SAMN04488094_1101"/>
<evidence type="ECO:0000313" key="3">
    <source>
        <dbReference type="Proteomes" id="UP000198728"/>
    </source>
</evidence>
<keyword evidence="3" id="KW-1185">Reference proteome</keyword>
<feature type="chain" id="PRO_5011520771" description="DUF3313 domain-containing protein" evidence="1">
    <location>
        <begin position="24"/>
        <end position="183"/>
    </location>
</feature>
<dbReference type="EMBL" id="FOLG01000010">
    <property type="protein sequence ID" value="SFC84060.1"/>
    <property type="molecule type" value="Genomic_DNA"/>
</dbReference>
<evidence type="ECO:0008006" key="4">
    <source>
        <dbReference type="Google" id="ProtNLM"/>
    </source>
</evidence>
<evidence type="ECO:0000256" key="1">
    <source>
        <dbReference type="SAM" id="SignalP"/>
    </source>
</evidence>
<feature type="signal peptide" evidence="1">
    <location>
        <begin position="1"/>
        <end position="23"/>
    </location>
</feature>
<keyword evidence="1" id="KW-0732">Signal</keyword>
<proteinExistence type="predicted"/>
<dbReference type="AlphaFoldDB" id="A0A1I1MR55"/>
<dbReference type="Proteomes" id="UP000198728">
    <property type="component" value="Unassembled WGS sequence"/>
</dbReference>
<dbReference type="OrthoDB" id="7834608at2"/>
<dbReference type="PROSITE" id="PS51257">
    <property type="entry name" value="PROKAR_LIPOPROTEIN"/>
    <property type="match status" value="1"/>
</dbReference>
<name>A0A1I1MR55_9RHOB</name>
<sequence length="183" mass="19657">MTRLTRRLFTLLAVAALAGCAGSGEVTRQGPPEPLGAFKLGHIVVVADDVKQVPPSRDVSADEWEAAMRDAIDARFSGHTGDQFYHIAVHVLGYSVAVPGVPVLLAPKSAMIIDVTIWDDEAGGKINAEPKQFTVLESVSPDFVVGTGYTKSRTEQVANLAANAAGQIEDWMRENEDWFAPNP</sequence>